<protein>
    <submittedName>
        <fullName evidence="1">Uncharacterized protein</fullName>
    </submittedName>
</protein>
<reference evidence="1" key="1">
    <citation type="journal article" date="2023" name="G3 (Bethesda)">
        <title>A reference genome for the long-term kleptoplast-retaining sea slug Elysia crispata morphotype clarki.</title>
        <authorList>
            <person name="Eastman K.E."/>
            <person name="Pendleton A.L."/>
            <person name="Shaikh M.A."/>
            <person name="Suttiyut T."/>
            <person name="Ogas R."/>
            <person name="Tomko P."/>
            <person name="Gavelis G."/>
            <person name="Widhalm J.R."/>
            <person name="Wisecaver J.H."/>
        </authorList>
    </citation>
    <scope>NUCLEOTIDE SEQUENCE</scope>
    <source>
        <strain evidence="1">ECLA1</strain>
    </source>
</reference>
<keyword evidence="2" id="KW-1185">Reference proteome</keyword>
<evidence type="ECO:0000313" key="2">
    <source>
        <dbReference type="Proteomes" id="UP001283361"/>
    </source>
</evidence>
<dbReference type="AlphaFoldDB" id="A0AAE1DJ91"/>
<dbReference type="Proteomes" id="UP001283361">
    <property type="component" value="Unassembled WGS sequence"/>
</dbReference>
<sequence length="273" mass="30133">MPFVFSRDFSVISRTPVAALSWINCTGGGERERGKDKFFVLLCNCRPGCTVLAVPSWLYLAVLAAETGKGHNKARRNWIVLIGAENLHDVTAHKQQAYPSTISLLCIGTVPTSPPFSPCMDNRFEFGTATVEGSLLLSNYSLLPEESLLLSNYSLLPEESLLLSNYSLLPEESLLLSNYSLLPEESLLLSNYSLLPEESLLLSNYSLLPEESLLLSNYSLSPEESLLLSNYSLSPEESLLLSNYSLSPEESLLLSNYSLLPEESLLLSNSCQH</sequence>
<comment type="caution">
    <text evidence="1">The sequence shown here is derived from an EMBL/GenBank/DDBJ whole genome shotgun (WGS) entry which is preliminary data.</text>
</comment>
<organism evidence="1 2">
    <name type="scientific">Elysia crispata</name>
    <name type="common">lettuce slug</name>
    <dbReference type="NCBI Taxonomy" id="231223"/>
    <lineage>
        <taxon>Eukaryota</taxon>
        <taxon>Metazoa</taxon>
        <taxon>Spiralia</taxon>
        <taxon>Lophotrochozoa</taxon>
        <taxon>Mollusca</taxon>
        <taxon>Gastropoda</taxon>
        <taxon>Heterobranchia</taxon>
        <taxon>Euthyneura</taxon>
        <taxon>Panpulmonata</taxon>
        <taxon>Sacoglossa</taxon>
        <taxon>Placobranchoidea</taxon>
        <taxon>Plakobranchidae</taxon>
        <taxon>Elysia</taxon>
    </lineage>
</organism>
<gene>
    <name evidence="1" type="ORF">RRG08_049259</name>
</gene>
<evidence type="ECO:0000313" key="1">
    <source>
        <dbReference type="EMBL" id="KAK3772769.1"/>
    </source>
</evidence>
<accession>A0AAE1DJ91</accession>
<dbReference type="EMBL" id="JAWDGP010003606">
    <property type="protein sequence ID" value="KAK3772769.1"/>
    <property type="molecule type" value="Genomic_DNA"/>
</dbReference>
<proteinExistence type="predicted"/>
<name>A0AAE1DJ91_9GAST</name>